<proteinExistence type="predicted"/>
<gene>
    <name evidence="1" type="ORF">LCGC14_1290630</name>
</gene>
<dbReference type="AlphaFoldDB" id="A0A0F9NVK3"/>
<accession>A0A0F9NVK3</accession>
<evidence type="ECO:0000313" key="1">
    <source>
        <dbReference type="EMBL" id="KKM85292.1"/>
    </source>
</evidence>
<reference evidence="1" key="1">
    <citation type="journal article" date="2015" name="Nature">
        <title>Complex archaea that bridge the gap between prokaryotes and eukaryotes.</title>
        <authorList>
            <person name="Spang A."/>
            <person name="Saw J.H."/>
            <person name="Jorgensen S.L."/>
            <person name="Zaremba-Niedzwiedzka K."/>
            <person name="Martijn J."/>
            <person name="Lind A.E."/>
            <person name="van Eijk R."/>
            <person name="Schleper C."/>
            <person name="Guy L."/>
            <person name="Ettema T.J."/>
        </authorList>
    </citation>
    <scope>NUCLEOTIDE SEQUENCE</scope>
</reference>
<dbReference type="EMBL" id="LAZR01007436">
    <property type="protein sequence ID" value="KKM85292.1"/>
    <property type="molecule type" value="Genomic_DNA"/>
</dbReference>
<comment type="caution">
    <text evidence="1">The sequence shown here is derived from an EMBL/GenBank/DDBJ whole genome shotgun (WGS) entry which is preliminary data.</text>
</comment>
<protein>
    <recommendedName>
        <fullName evidence="2">YkgJ family cysteine cluster protein</fullName>
    </recommendedName>
</protein>
<dbReference type="Pfam" id="PF03692">
    <property type="entry name" value="CxxCxxCC"/>
    <property type="match status" value="1"/>
</dbReference>
<dbReference type="InterPro" id="IPR005358">
    <property type="entry name" value="Puta_zinc/iron-chelating_dom"/>
</dbReference>
<name>A0A0F9NVK3_9ZZZZ</name>
<organism evidence="1">
    <name type="scientific">marine sediment metagenome</name>
    <dbReference type="NCBI Taxonomy" id="412755"/>
    <lineage>
        <taxon>unclassified sequences</taxon>
        <taxon>metagenomes</taxon>
        <taxon>ecological metagenomes</taxon>
    </lineage>
</organism>
<sequence length="115" mass="13186">MPKFECKKYHGTCKGMCCGVVPLPRILWQNKQHAIQRPVKSLIKGTAGHGPRNIVIPITEDHYCPFLKKDLSCAIYEDRPEICRKYGDESHELMCCPMQHKDGTPRESDDDSKKE</sequence>
<evidence type="ECO:0008006" key="2">
    <source>
        <dbReference type="Google" id="ProtNLM"/>
    </source>
</evidence>